<reference evidence="1 2" key="1">
    <citation type="submission" date="2024-10" db="EMBL/GenBank/DDBJ databases">
        <title>The Natural Products Discovery Center: Release of the First 8490 Sequenced Strains for Exploring Actinobacteria Biosynthetic Diversity.</title>
        <authorList>
            <person name="Kalkreuter E."/>
            <person name="Kautsar S.A."/>
            <person name="Yang D."/>
            <person name="Bader C.D."/>
            <person name="Teijaro C.N."/>
            <person name="Fluegel L."/>
            <person name="Davis C.M."/>
            <person name="Simpson J.R."/>
            <person name="Lauterbach L."/>
            <person name="Steele A.D."/>
            <person name="Gui C."/>
            <person name="Meng S."/>
            <person name="Li G."/>
            <person name="Viehrig K."/>
            <person name="Ye F."/>
            <person name="Su P."/>
            <person name="Kiefer A.F."/>
            <person name="Nichols A."/>
            <person name="Cepeda A.J."/>
            <person name="Yan W."/>
            <person name="Fan B."/>
            <person name="Jiang Y."/>
            <person name="Adhikari A."/>
            <person name="Zheng C.-J."/>
            <person name="Schuster L."/>
            <person name="Cowan T.M."/>
            <person name="Smanski M.J."/>
            <person name="Chevrette M.G."/>
            <person name="De Carvalho L.P.S."/>
            <person name="Shen B."/>
        </authorList>
    </citation>
    <scope>NUCLEOTIDE SEQUENCE [LARGE SCALE GENOMIC DNA]</scope>
    <source>
        <strain evidence="1 2">NPDC001390</strain>
    </source>
</reference>
<dbReference type="Gene3D" id="1.10.10.10">
    <property type="entry name" value="Winged helix-like DNA-binding domain superfamily/Winged helix DNA-binding domain"/>
    <property type="match status" value="1"/>
</dbReference>
<sequence length="98" mass="10353">MAAHSNNNPAALGLSLAPAPCGLLLSAADIYEPSLRRDAAILAHIARRPGARTHHGGNALGIRDATAARRLARLTKAGLIVRETENETRALQSFRHSA</sequence>
<evidence type="ECO:0000313" key="1">
    <source>
        <dbReference type="EMBL" id="MFF4520491.1"/>
    </source>
</evidence>
<comment type="caution">
    <text evidence="1">The sequence shown here is derived from an EMBL/GenBank/DDBJ whole genome shotgun (WGS) entry which is preliminary data.</text>
</comment>
<evidence type="ECO:0008006" key="3">
    <source>
        <dbReference type="Google" id="ProtNLM"/>
    </source>
</evidence>
<dbReference type="InterPro" id="IPR036388">
    <property type="entry name" value="WH-like_DNA-bd_sf"/>
</dbReference>
<keyword evidence="2" id="KW-1185">Reference proteome</keyword>
<dbReference type="RefSeq" id="WP_387883191.1">
    <property type="nucleotide sequence ID" value="NZ_JBIAWJ010000001.1"/>
</dbReference>
<dbReference type="InterPro" id="IPR036390">
    <property type="entry name" value="WH_DNA-bd_sf"/>
</dbReference>
<name>A0ABW6UAN8_9ACTN</name>
<organism evidence="1 2">
    <name type="scientific">Streptomyces bluensis</name>
    <dbReference type="NCBI Taxonomy" id="33897"/>
    <lineage>
        <taxon>Bacteria</taxon>
        <taxon>Bacillati</taxon>
        <taxon>Actinomycetota</taxon>
        <taxon>Actinomycetes</taxon>
        <taxon>Kitasatosporales</taxon>
        <taxon>Streptomycetaceae</taxon>
        <taxon>Streptomyces</taxon>
    </lineage>
</organism>
<accession>A0ABW6UAN8</accession>
<evidence type="ECO:0000313" key="2">
    <source>
        <dbReference type="Proteomes" id="UP001602058"/>
    </source>
</evidence>
<dbReference type="SUPFAM" id="SSF46785">
    <property type="entry name" value="Winged helix' DNA-binding domain"/>
    <property type="match status" value="1"/>
</dbReference>
<gene>
    <name evidence="1" type="ORF">ACFY1D_03310</name>
</gene>
<proteinExistence type="predicted"/>
<protein>
    <recommendedName>
        <fullName evidence="3">HTH marR-type domain-containing protein</fullName>
    </recommendedName>
</protein>
<dbReference type="EMBL" id="JBIAWJ010000001">
    <property type="protein sequence ID" value="MFF4520491.1"/>
    <property type="molecule type" value="Genomic_DNA"/>
</dbReference>
<dbReference type="Proteomes" id="UP001602058">
    <property type="component" value="Unassembled WGS sequence"/>
</dbReference>